<evidence type="ECO:0000313" key="4">
    <source>
        <dbReference type="Proteomes" id="UP000001056"/>
    </source>
</evidence>
<gene>
    <name evidence="3" type="ORF">CHGG_05322</name>
</gene>
<name>Q2H7P3_CHAGB</name>
<feature type="compositionally biased region" description="Polar residues" evidence="2">
    <location>
        <begin position="1"/>
        <end position="25"/>
    </location>
</feature>
<dbReference type="eggNOG" id="ENOG502QSKG">
    <property type="taxonomic scope" value="Eukaryota"/>
</dbReference>
<dbReference type="Pfam" id="PF13489">
    <property type="entry name" value="Methyltransf_23"/>
    <property type="match status" value="1"/>
</dbReference>
<organism evidence="3 4">
    <name type="scientific">Chaetomium globosum (strain ATCC 6205 / CBS 148.51 / DSM 1962 / NBRC 6347 / NRRL 1970)</name>
    <name type="common">Soil fungus</name>
    <dbReference type="NCBI Taxonomy" id="306901"/>
    <lineage>
        <taxon>Eukaryota</taxon>
        <taxon>Fungi</taxon>
        <taxon>Dikarya</taxon>
        <taxon>Ascomycota</taxon>
        <taxon>Pezizomycotina</taxon>
        <taxon>Sordariomycetes</taxon>
        <taxon>Sordariomycetidae</taxon>
        <taxon>Sordariales</taxon>
        <taxon>Chaetomiaceae</taxon>
        <taxon>Chaetomium</taxon>
    </lineage>
</organism>
<feature type="region of interest" description="Disordered" evidence="2">
    <location>
        <begin position="1"/>
        <end position="80"/>
    </location>
</feature>
<dbReference type="CDD" id="cd02440">
    <property type="entry name" value="AdoMet_MTases"/>
    <property type="match status" value="1"/>
</dbReference>
<accession>Q2H7P3</accession>
<dbReference type="GeneID" id="4391235"/>
<keyword evidence="4" id="KW-1185">Reference proteome</keyword>
<dbReference type="HOGENOM" id="CLU_010595_0_4_1"/>
<reference evidence="4" key="1">
    <citation type="journal article" date="2015" name="Genome Announc.">
        <title>Draft genome sequence of the cellulolytic fungus Chaetomium globosum.</title>
        <authorList>
            <person name="Cuomo C.A."/>
            <person name="Untereiner W.A."/>
            <person name="Ma L.-J."/>
            <person name="Grabherr M."/>
            <person name="Birren B.W."/>
        </authorList>
    </citation>
    <scope>NUCLEOTIDE SEQUENCE [LARGE SCALE GENOMIC DNA]</scope>
    <source>
        <strain evidence="4">ATCC 6205 / CBS 148.51 / DSM 1962 / NBRC 6347 / NRRL 1970</strain>
    </source>
</reference>
<dbReference type="EMBL" id="CH408031">
    <property type="protein sequence ID" value="EAQ88703.1"/>
    <property type="molecule type" value="Genomic_DNA"/>
</dbReference>
<evidence type="ECO:0000313" key="3">
    <source>
        <dbReference type="EMBL" id="EAQ88703.1"/>
    </source>
</evidence>
<dbReference type="Proteomes" id="UP000001056">
    <property type="component" value="Unassembled WGS sequence"/>
</dbReference>
<dbReference type="RefSeq" id="XP_001221417.1">
    <property type="nucleotide sequence ID" value="XM_001221416.1"/>
</dbReference>
<dbReference type="PANTHER" id="PTHR43591">
    <property type="entry name" value="METHYLTRANSFERASE"/>
    <property type="match status" value="1"/>
</dbReference>
<sequence length="413" mass="46633">MASSPKSNDPTTSKPQPRQGTTSPGRESGVVQGHEHDHPQEEQQQAVIPVPLQVDNDIDDDDNSDGDSAYGSLAGSSRTGSITSSITNYVYENGRRYHAYRSGQYVLPNDDAEQERLDLQHHIWRLLVQGALYTAPLHIPQPGERSTSTSSGSTSTNGSDFRILDLGCGTGIWAIDMADQFPRASVFGVDLSPIQPEWVPGNCRFHVDDYEDEWTYRDDEAFDYIHGRALSGTVANDAWPNFYRQVRQNLKPGGWCEMQEYDAWIFSDDDSYERAPWTREWVEKLDEASTMFGKTINVARKHKQWMIDAGFEDVEEKTIRIPIGPWAKDPALKELGRFEQLHMQMSVASHTPALFTRVWSYTEPQVQLLIEGVKREFRSRDLSKCNPIVSHELQESPKACQLQTPAAVPNSSR</sequence>
<dbReference type="OrthoDB" id="2013972at2759"/>
<evidence type="ECO:0008006" key="5">
    <source>
        <dbReference type="Google" id="ProtNLM"/>
    </source>
</evidence>
<comment type="similarity">
    <text evidence="1">Belongs to the methyltransferase superfamily. LaeA methyltransferase family.</text>
</comment>
<protein>
    <recommendedName>
        <fullName evidence="5">Methyltransferase</fullName>
    </recommendedName>
</protein>
<dbReference type="InParanoid" id="Q2H7P3"/>
<feature type="compositionally biased region" description="Acidic residues" evidence="2">
    <location>
        <begin position="56"/>
        <end position="65"/>
    </location>
</feature>
<dbReference type="PANTHER" id="PTHR43591:SF24">
    <property type="entry name" value="2-METHOXY-6-POLYPRENYL-1,4-BENZOQUINOL METHYLASE, MITOCHONDRIAL"/>
    <property type="match status" value="1"/>
</dbReference>
<evidence type="ECO:0000256" key="2">
    <source>
        <dbReference type="SAM" id="MobiDB-lite"/>
    </source>
</evidence>
<dbReference type="VEuPathDB" id="FungiDB:CHGG_05322"/>
<dbReference type="InterPro" id="IPR029063">
    <property type="entry name" value="SAM-dependent_MTases_sf"/>
</dbReference>
<evidence type="ECO:0000256" key="1">
    <source>
        <dbReference type="ARBA" id="ARBA00038158"/>
    </source>
</evidence>
<proteinExistence type="inferred from homology"/>
<dbReference type="OMA" id="YEDEWTY"/>
<dbReference type="GO" id="GO:0008168">
    <property type="term" value="F:methyltransferase activity"/>
    <property type="evidence" value="ECO:0007669"/>
    <property type="project" value="TreeGrafter"/>
</dbReference>
<dbReference type="SUPFAM" id="SSF53335">
    <property type="entry name" value="S-adenosyl-L-methionine-dependent methyltransferases"/>
    <property type="match status" value="1"/>
</dbReference>
<dbReference type="Gene3D" id="3.40.50.150">
    <property type="entry name" value="Vaccinia Virus protein VP39"/>
    <property type="match status" value="1"/>
</dbReference>
<dbReference type="AlphaFoldDB" id="Q2H7P3"/>